<dbReference type="Gene3D" id="3.90.1300.10">
    <property type="entry name" value="Amidase signature (AS) domain"/>
    <property type="match status" value="1"/>
</dbReference>
<dbReference type="NCBIfam" id="NF006169">
    <property type="entry name" value="PRK08310.1"/>
    <property type="match status" value="1"/>
</dbReference>
<sequence length="399" mass="41985">MFEAHTDVLHDPAHAFMPYPKAPVPHAGTGPLAGLSFGVKDLFHVVGYPTSGGQPLLLALSGIQTRTAPTVQRLLDAGARFAGKTLTDELAFSMNGQNAHFGSPINGAAPDRIAGGSSCGSASAVSNGLCDVALGTDTGGSVRAPASHCGLVGLRPTHGRVSLEGALDLAPSQDTCGWFTRDVPTFARVADVLLGEDATPLPDVVRLLAPTDLWALPTPAALKAYKPARAQVDAALGKARAAKVVLDDLDAMYWNFRYIQGFESWKVDGAFIRRFAPPLGPGVSQRFAWAREVSDQQVAQARAFRDRFRAHLAQLLGRDGVLVLPTMPDIAPLVNEPEAALEDYRNRAIRLLCVAGLSGFPQLSLPLAGRSGAPLGLSLLGPAGSDRSLVRLAERITAA</sequence>
<dbReference type="PANTHER" id="PTHR46310">
    <property type="entry name" value="AMIDASE 1"/>
    <property type="match status" value="1"/>
</dbReference>
<evidence type="ECO:0000313" key="3">
    <source>
        <dbReference type="Proteomes" id="UP001596501"/>
    </source>
</evidence>
<keyword evidence="3" id="KW-1185">Reference proteome</keyword>
<proteinExistence type="predicted"/>
<evidence type="ECO:0000313" key="2">
    <source>
        <dbReference type="EMBL" id="MFC7407403.1"/>
    </source>
</evidence>
<comment type="caution">
    <text evidence="2">The sequence shown here is derived from an EMBL/GenBank/DDBJ whole genome shotgun (WGS) entry which is preliminary data.</text>
</comment>
<keyword evidence="2" id="KW-0378">Hydrolase</keyword>
<organism evidence="2 3">
    <name type="scientific">Hydrogenophaga atypica</name>
    <dbReference type="NCBI Taxonomy" id="249409"/>
    <lineage>
        <taxon>Bacteria</taxon>
        <taxon>Pseudomonadati</taxon>
        <taxon>Pseudomonadota</taxon>
        <taxon>Betaproteobacteria</taxon>
        <taxon>Burkholderiales</taxon>
        <taxon>Comamonadaceae</taxon>
        <taxon>Hydrogenophaga</taxon>
    </lineage>
</organism>
<accession>A0ABW2QD67</accession>
<dbReference type="InterPro" id="IPR023631">
    <property type="entry name" value="Amidase_dom"/>
</dbReference>
<protein>
    <submittedName>
        <fullName evidence="2">Amidase</fullName>
        <ecNumber evidence="2">3.5.1.4</ecNumber>
    </submittedName>
</protein>
<dbReference type="Proteomes" id="UP001596501">
    <property type="component" value="Unassembled WGS sequence"/>
</dbReference>
<feature type="domain" description="Amidase" evidence="1">
    <location>
        <begin position="28"/>
        <end position="389"/>
    </location>
</feature>
<dbReference type="InterPro" id="IPR036928">
    <property type="entry name" value="AS_sf"/>
</dbReference>
<gene>
    <name evidence="2" type="ORF">ACFQPB_00870</name>
</gene>
<evidence type="ECO:0000259" key="1">
    <source>
        <dbReference type="Pfam" id="PF01425"/>
    </source>
</evidence>
<dbReference type="GO" id="GO:0004040">
    <property type="term" value="F:amidase activity"/>
    <property type="evidence" value="ECO:0007669"/>
    <property type="project" value="UniProtKB-EC"/>
</dbReference>
<dbReference type="Pfam" id="PF01425">
    <property type="entry name" value="Amidase"/>
    <property type="match status" value="1"/>
</dbReference>
<reference evidence="3" key="1">
    <citation type="journal article" date="2019" name="Int. J. Syst. Evol. Microbiol.">
        <title>The Global Catalogue of Microorganisms (GCM) 10K type strain sequencing project: providing services to taxonomists for standard genome sequencing and annotation.</title>
        <authorList>
            <consortium name="The Broad Institute Genomics Platform"/>
            <consortium name="The Broad Institute Genome Sequencing Center for Infectious Disease"/>
            <person name="Wu L."/>
            <person name="Ma J."/>
        </authorList>
    </citation>
    <scope>NUCLEOTIDE SEQUENCE [LARGE SCALE GENOMIC DNA]</scope>
    <source>
        <strain evidence="3">CGMCC 1.12371</strain>
    </source>
</reference>
<dbReference type="EC" id="3.5.1.4" evidence="2"/>
<dbReference type="RefSeq" id="WP_382219010.1">
    <property type="nucleotide sequence ID" value="NZ_JBHTCA010000001.1"/>
</dbReference>
<dbReference type="SUPFAM" id="SSF75304">
    <property type="entry name" value="Amidase signature (AS) enzymes"/>
    <property type="match status" value="1"/>
</dbReference>
<dbReference type="PANTHER" id="PTHR46310:SF7">
    <property type="entry name" value="AMIDASE 1"/>
    <property type="match status" value="1"/>
</dbReference>
<dbReference type="EMBL" id="JBHTCA010000001">
    <property type="protein sequence ID" value="MFC7407403.1"/>
    <property type="molecule type" value="Genomic_DNA"/>
</dbReference>
<name>A0ABW2QD67_9BURK</name>